<sequence length="76" mass="8290">MVDVTIAIHGIEFKVRGLHVSREIMDGNHATSVTSPLHRDTDGQWSPTITFPVELHQPLTDIVLAACIDAGVCREA</sequence>
<dbReference type="Proteomes" id="UP000225379">
    <property type="component" value="Unassembled WGS sequence"/>
</dbReference>
<protein>
    <submittedName>
        <fullName evidence="1">Uncharacterized protein</fullName>
    </submittedName>
</protein>
<proteinExistence type="predicted"/>
<accession>A0A2B8BM55</accession>
<reference evidence="2" key="1">
    <citation type="submission" date="2017-10" db="EMBL/GenBank/DDBJ databases">
        <authorList>
            <person name="Kravchenko I.K."/>
            <person name="Grouzdev D.S."/>
        </authorList>
    </citation>
    <scope>NUCLEOTIDE SEQUENCE [LARGE SCALE GENOMIC DNA]</scope>
    <source>
        <strain evidence="2">B2</strain>
    </source>
</reference>
<name>A0A2B8BM55_9PROT</name>
<dbReference type="AlphaFoldDB" id="A0A2B8BM55"/>
<comment type="caution">
    <text evidence="1">The sequence shown here is derived from an EMBL/GenBank/DDBJ whole genome shotgun (WGS) entry which is preliminary data.</text>
</comment>
<dbReference type="EMBL" id="PDKW01000037">
    <property type="protein sequence ID" value="PGH59031.1"/>
    <property type="molecule type" value="Genomic_DNA"/>
</dbReference>
<organism evidence="1 2">
    <name type="scientific">Azospirillum palustre</name>
    <dbReference type="NCBI Taxonomy" id="2044885"/>
    <lineage>
        <taxon>Bacteria</taxon>
        <taxon>Pseudomonadati</taxon>
        <taxon>Pseudomonadota</taxon>
        <taxon>Alphaproteobacteria</taxon>
        <taxon>Rhodospirillales</taxon>
        <taxon>Azospirillaceae</taxon>
        <taxon>Azospirillum</taxon>
    </lineage>
</organism>
<keyword evidence="2" id="KW-1185">Reference proteome</keyword>
<evidence type="ECO:0000313" key="1">
    <source>
        <dbReference type="EMBL" id="PGH59031.1"/>
    </source>
</evidence>
<evidence type="ECO:0000313" key="2">
    <source>
        <dbReference type="Proteomes" id="UP000225379"/>
    </source>
</evidence>
<gene>
    <name evidence="1" type="ORF">CRT60_03340</name>
</gene>